<dbReference type="Proteomes" id="UP001066276">
    <property type="component" value="Chromosome 5"/>
</dbReference>
<evidence type="ECO:0000313" key="2">
    <source>
        <dbReference type="EMBL" id="KAJ1149903.1"/>
    </source>
</evidence>
<sequence length="178" mass="19301">MQQPNSHSPQAQESEGRMIPSLAGHVGQPLRGVLHLPVALREELCTWTGTVKEHHCRYRRWTSVGGPLHHPRGTTKQSSTTGGGGRWPQCEPTPTPTGHQLAPLGEQSAEGPPGVDPLAPCSNEVVLRSRGPQEEIEAALRLHDRARILGRGQRLDAWDRSGATGKEKAETYRPAAGK</sequence>
<gene>
    <name evidence="2" type="ORF">NDU88_002702</name>
</gene>
<evidence type="ECO:0000313" key="3">
    <source>
        <dbReference type="Proteomes" id="UP001066276"/>
    </source>
</evidence>
<comment type="caution">
    <text evidence="2">The sequence shown here is derived from an EMBL/GenBank/DDBJ whole genome shotgun (WGS) entry which is preliminary data.</text>
</comment>
<accession>A0AAV7RCT3</accession>
<feature type="region of interest" description="Disordered" evidence="1">
    <location>
        <begin position="153"/>
        <end position="178"/>
    </location>
</feature>
<dbReference type="AlphaFoldDB" id="A0AAV7RCT3"/>
<dbReference type="EMBL" id="JANPWB010000009">
    <property type="protein sequence ID" value="KAJ1149903.1"/>
    <property type="molecule type" value="Genomic_DNA"/>
</dbReference>
<feature type="region of interest" description="Disordered" evidence="1">
    <location>
        <begin position="63"/>
        <end position="121"/>
    </location>
</feature>
<keyword evidence="3" id="KW-1185">Reference proteome</keyword>
<evidence type="ECO:0000256" key="1">
    <source>
        <dbReference type="SAM" id="MobiDB-lite"/>
    </source>
</evidence>
<feature type="compositionally biased region" description="Basic and acidic residues" evidence="1">
    <location>
        <begin position="153"/>
        <end position="171"/>
    </location>
</feature>
<proteinExistence type="predicted"/>
<organism evidence="2 3">
    <name type="scientific">Pleurodeles waltl</name>
    <name type="common">Iberian ribbed newt</name>
    <dbReference type="NCBI Taxonomy" id="8319"/>
    <lineage>
        <taxon>Eukaryota</taxon>
        <taxon>Metazoa</taxon>
        <taxon>Chordata</taxon>
        <taxon>Craniata</taxon>
        <taxon>Vertebrata</taxon>
        <taxon>Euteleostomi</taxon>
        <taxon>Amphibia</taxon>
        <taxon>Batrachia</taxon>
        <taxon>Caudata</taxon>
        <taxon>Salamandroidea</taxon>
        <taxon>Salamandridae</taxon>
        <taxon>Pleurodelinae</taxon>
        <taxon>Pleurodeles</taxon>
    </lineage>
</organism>
<name>A0AAV7RCT3_PLEWA</name>
<reference evidence="2" key="1">
    <citation type="journal article" date="2022" name="bioRxiv">
        <title>Sequencing and chromosome-scale assembly of the giantPleurodeles waltlgenome.</title>
        <authorList>
            <person name="Brown T."/>
            <person name="Elewa A."/>
            <person name="Iarovenko S."/>
            <person name="Subramanian E."/>
            <person name="Araus A.J."/>
            <person name="Petzold A."/>
            <person name="Susuki M."/>
            <person name="Suzuki K.-i.T."/>
            <person name="Hayashi T."/>
            <person name="Toyoda A."/>
            <person name="Oliveira C."/>
            <person name="Osipova E."/>
            <person name="Leigh N.D."/>
            <person name="Simon A."/>
            <person name="Yun M.H."/>
        </authorList>
    </citation>
    <scope>NUCLEOTIDE SEQUENCE</scope>
    <source>
        <strain evidence="2">20211129_DDA</strain>
        <tissue evidence="2">Liver</tissue>
    </source>
</reference>
<protein>
    <submittedName>
        <fullName evidence="2">Uncharacterized protein</fullName>
    </submittedName>
</protein>